<keyword evidence="2" id="KW-1185">Reference proteome</keyword>
<dbReference type="InterPro" id="IPR014988">
    <property type="entry name" value="Uncharacterised_YqcI/YcgG"/>
</dbReference>
<sequence length="246" mass="27369">MRLPTNDDPPPVAERFRDVIQHAPFPCAGAKPAPSHGQMRMMVANDITSGWDDTRIFPALLAFICRYRARPNLFQSFVVLFEGACSLFAEAFETALWVRVQSFPDKDRCLGQGYDPRFALDPEDPHFSLSPGGDAFFVVGLHPAARRRARRFETPALVFSLLDQFARLRASIVDRAVAWAGSLDPMLAQHGEQSAARPFSGRGARRLDVRVPARFRGRPLGRAAGVEGSRLWRLRGTADGLLRIGR</sequence>
<evidence type="ECO:0000313" key="2">
    <source>
        <dbReference type="Proteomes" id="UP000198704"/>
    </source>
</evidence>
<organism evidence="1 2">
    <name type="scientific">Methylobacterium phyllostachyos</name>
    <dbReference type="NCBI Taxonomy" id="582672"/>
    <lineage>
        <taxon>Bacteria</taxon>
        <taxon>Pseudomonadati</taxon>
        <taxon>Pseudomonadota</taxon>
        <taxon>Alphaproteobacteria</taxon>
        <taxon>Hyphomicrobiales</taxon>
        <taxon>Methylobacteriaceae</taxon>
        <taxon>Methylobacterium</taxon>
    </lineage>
</organism>
<name>A0A1H0CAK9_9HYPH</name>
<dbReference type="PANTHER" id="PTHR40045">
    <property type="entry name" value="YCGG FAMILY PROTEIN"/>
    <property type="match status" value="1"/>
</dbReference>
<dbReference type="PANTHER" id="PTHR40045:SF1">
    <property type="entry name" value="YQCI_YCGG FAMILY PROTEIN"/>
    <property type="match status" value="1"/>
</dbReference>
<accession>A0A1H0CAK9</accession>
<proteinExistence type="predicted"/>
<protein>
    <recommendedName>
        <fullName evidence="3">YqcI/YcgG family protein</fullName>
    </recommendedName>
</protein>
<dbReference type="STRING" id="582672.SAMN05216360_10984"/>
<evidence type="ECO:0000313" key="1">
    <source>
        <dbReference type="EMBL" id="SDN54905.1"/>
    </source>
</evidence>
<dbReference type="Pfam" id="PF08892">
    <property type="entry name" value="YqcI_YcgG"/>
    <property type="match status" value="1"/>
</dbReference>
<dbReference type="EMBL" id="FNHS01000009">
    <property type="protein sequence ID" value="SDN54905.1"/>
    <property type="molecule type" value="Genomic_DNA"/>
</dbReference>
<reference evidence="2" key="1">
    <citation type="submission" date="2016-10" db="EMBL/GenBank/DDBJ databases">
        <authorList>
            <person name="Varghese N."/>
            <person name="Submissions S."/>
        </authorList>
    </citation>
    <scope>NUCLEOTIDE SEQUENCE [LARGE SCALE GENOMIC DNA]</scope>
    <source>
        <strain evidence="2">BL47</strain>
    </source>
</reference>
<dbReference type="Proteomes" id="UP000198704">
    <property type="component" value="Unassembled WGS sequence"/>
</dbReference>
<dbReference type="AlphaFoldDB" id="A0A1H0CAK9"/>
<evidence type="ECO:0008006" key="3">
    <source>
        <dbReference type="Google" id="ProtNLM"/>
    </source>
</evidence>
<gene>
    <name evidence="1" type="ORF">SAMN05216360_10984</name>
</gene>